<keyword evidence="2" id="KW-1185">Reference proteome</keyword>
<protein>
    <submittedName>
        <fullName evidence="1">Uncharacterized protein</fullName>
    </submittedName>
</protein>
<comment type="caution">
    <text evidence="1">The sequence shown here is derived from an EMBL/GenBank/DDBJ whole genome shotgun (WGS) entry which is preliminary data.</text>
</comment>
<reference evidence="1" key="1">
    <citation type="submission" date="2024-12" db="EMBL/GenBank/DDBJ databases">
        <authorList>
            <person name="Wu N."/>
        </authorList>
    </citation>
    <scope>NUCLEOTIDE SEQUENCE</scope>
    <source>
        <strain evidence="1">P15</strain>
    </source>
</reference>
<gene>
    <name evidence="1" type="ORF">ACI1P1_25970</name>
</gene>
<proteinExistence type="predicted"/>
<sequence>MDFPEQSGPAYTGGRTYFDEGIPMGKQAQEPFGYPNMGYPGMDPFLNLPLKRKFLAGLFSFFVPGTGHFYLGLMQKGLLIMLMFIFNIAAMVFATEANNFSGNTYLPLVVVLGCLIPVTYFYSLFDALQSTDQVNAYRKAVRAGHIPPSPAGTDALGKQIHAGVFGIGFMGIGVVLFLVSAKPAWLEDLFKIMGSYVGAVLLIGVGLLLFLNESKKR</sequence>
<organism evidence="1 2">
    <name type="scientific">Paenibacillus mesotrionivorans</name>
    <dbReference type="NCBI Taxonomy" id="3160968"/>
    <lineage>
        <taxon>Bacteria</taxon>
        <taxon>Bacillati</taxon>
        <taxon>Bacillota</taxon>
        <taxon>Bacilli</taxon>
        <taxon>Bacillales</taxon>
        <taxon>Paenibacillaceae</taxon>
        <taxon>Paenibacillus</taxon>
    </lineage>
</organism>
<dbReference type="Proteomes" id="UP001631969">
    <property type="component" value="Unassembled WGS sequence"/>
</dbReference>
<name>A0ACC7P624_9BACL</name>
<evidence type="ECO:0000313" key="1">
    <source>
        <dbReference type="EMBL" id="MFM9331750.1"/>
    </source>
</evidence>
<accession>A0ACC7P624</accession>
<evidence type="ECO:0000313" key="2">
    <source>
        <dbReference type="Proteomes" id="UP001631969"/>
    </source>
</evidence>
<dbReference type="EMBL" id="JBJURJ010000022">
    <property type="protein sequence ID" value="MFM9331750.1"/>
    <property type="molecule type" value="Genomic_DNA"/>
</dbReference>